<dbReference type="KEGG" id="sand:H3309_03460"/>
<feature type="compositionally biased region" description="Basic residues" evidence="1">
    <location>
        <begin position="17"/>
        <end position="26"/>
    </location>
</feature>
<dbReference type="RefSeq" id="WP_182298890.1">
    <property type="nucleotide sequence ID" value="NZ_CP059851.1"/>
</dbReference>
<protein>
    <submittedName>
        <fullName evidence="2">Uncharacterized protein</fullName>
    </submittedName>
</protein>
<gene>
    <name evidence="2" type="ORF">H3309_03460</name>
</gene>
<evidence type="ECO:0000256" key="1">
    <source>
        <dbReference type="SAM" id="MobiDB-lite"/>
    </source>
</evidence>
<name>A0A7G5IN12_9SPHN</name>
<reference evidence="2 3" key="1">
    <citation type="submission" date="2020-07" db="EMBL/GenBank/DDBJ databases">
        <title>Complete genome sequence for Sandaracinobacter sp. M6.</title>
        <authorList>
            <person name="Tang Y."/>
            <person name="Liu Q."/>
            <person name="Guo Z."/>
            <person name="Lei P."/>
            <person name="Huang B."/>
        </authorList>
    </citation>
    <scope>NUCLEOTIDE SEQUENCE [LARGE SCALE GENOMIC DNA]</scope>
    <source>
        <strain evidence="2 3">M6</strain>
    </source>
</reference>
<accession>A0A7G5IN12</accession>
<proteinExistence type="predicted"/>
<dbReference type="Proteomes" id="UP000515292">
    <property type="component" value="Chromosome"/>
</dbReference>
<feature type="region of interest" description="Disordered" evidence="1">
    <location>
        <begin position="1"/>
        <end position="52"/>
    </location>
</feature>
<organism evidence="2 3">
    <name type="scientific">Sandaracinobacteroides saxicola</name>
    <dbReference type="NCBI Taxonomy" id="2759707"/>
    <lineage>
        <taxon>Bacteria</taxon>
        <taxon>Pseudomonadati</taxon>
        <taxon>Pseudomonadota</taxon>
        <taxon>Alphaproteobacteria</taxon>
        <taxon>Sphingomonadales</taxon>
        <taxon>Sphingosinicellaceae</taxon>
        <taxon>Sandaracinobacteroides</taxon>
    </lineage>
</organism>
<evidence type="ECO:0000313" key="3">
    <source>
        <dbReference type="Proteomes" id="UP000515292"/>
    </source>
</evidence>
<keyword evidence="3" id="KW-1185">Reference proteome</keyword>
<evidence type="ECO:0000313" key="2">
    <source>
        <dbReference type="EMBL" id="QMW24754.1"/>
    </source>
</evidence>
<dbReference type="AlphaFoldDB" id="A0A7G5IN12"/>
<feature type="compositionally biased region" description="Basic and acidic residues" evidence="1">
    <location>
        <begin position="1"/>
        <end position="10"/>
    </location>
</feature>
<dbReference type="EMBL" id="CP059851">
    <property type="protein sequence ID" value="QMW24754.1"/>
    <property type="molecule type" value="Genomic_DNA"/>
</dbReference>
<sequence>MVADANEKETPGIVALYRKRRRRGKPKCGGIDFPAGTAEQGSGSVLPGDARR</sequence>